<keyword evidence="4" id="KW-1185">Reference proteome</keyword>
<dbReference type="EMBL" id="JBANRG010000031">
    <property type="protein sequence ID" value="KAK7451224.1"/>
    <property type="molecule type" value="Genomic_DNA"/>
</dbReference>
<feature type="compositionally biased region" description="Polar residues" evidence="1">
    <location>
        <begin position="41"/>
        <end position="54"/>
    </location>
</feature>
<dbReference type="SUPFAM" id="SSF82199">
    <property type="entry name" value="SET domain"/>
    <property type="match status" value="1"/>
</dbReference>
<sequence length="644" mass="69909">MPATTQSPSNTPRSSKRHTLTGLITSPVSTSSMPHTHKRSPSTGTPAQSRQTLPSKGAKSGASSDMKRKSETEQEVPLSNHKRRASQAQIPTTPSHSRRKDASSASTSSRPVPASPKKKPIRDHEQSSRVQVVYFSSPNSQSTSFSLREPKGKIERIRFKNPEEECLVHVPGFSAAGVRPGSLKPSPYVPHNENILVLPVGGPASGQTPYSSIDEPLSIVVSSGVLSGLGVFARRPIRQGTVILVERPAMIVEDVADAEEVFTKLKKDVKDLAESLMDFSVLRGACAKGVIAKSPKGIVATNAFEVELEDAKGETRKCKALFPHTARCNHSCGPSAIATFDPASLTLTLHANRDLHPGDEITVSYLPISSSSASMPFVPSSPPMPMSPLLGFIPNSPSGGSCISDSTTTSNSTISSLLSSSSSESSSNTPAIYLPRHSRRRILHQVYSIECRCEQCDIPWTEADGVHKSDRARRELFLHNLALSGSDLSSAAKLRNKLGIPTFEEWCGNPSIATDALIGLHKRLLEMREKEGLELAGLANPFVSGVSSSVENQDLVEVVKEEGWLKHVDVLGMCYGALGKEKEFRRWVKEARDVRRAMCGGGSGETGLREQIEHVKVLDTWLDEPRAFPLWGWRVQSRKNLKAR</sequence>
<gene>
    <name evidence="3" type="ORF">VKT23_012562</name>
</gene>
<dbReference type="PANTHER" id="PTHR47332">
    <property type="entry name" value="SET DOMAIN-CONTAINING PROTEIN 5"/>
    <property type="match status" value="1"/>
</dbReference>
<feature type="compositionally biased region" description="Polar residues" evidence="1">
    <location>
        <begin position="22"/>
        <end position="34"/>
    </location>
</feature>
<dbReference type="InterPro" id="IPR046341">
    <property type="entry name" value="SET_dom_sf"/>
</dbReference>
<evidence type="ECO:0000313" key="3">
    <source>
        <dbReference type="EMBL" id="KAK7451224.1"/>
    </source>
</evidence>
<dbReference type="SMART" id="SM00317">
    <property type="entry name" value="SET"/>
    <property type="match status" value="1"/>
</dbReference>
<evidence type="ECO:0000256" key="1">
    <source>
        <dbReference type="SAM" id="MobiDB-lite"/>
    </source>
</evidence>
<organism evidence="3 4">
    <name type="scientific">Marasmiellus scandens</name>
    <dbReference type="NCBI Taxonomy" id="2682957"/>
    <lineage>
        <taxon>Eukaryota</taxon>
        <taxon>Fungi</taxon>
        <taxon>Dikarya</taxon>
        <taxon>Basidiomycota</taxon>
        <taxon>Agaricomycotina</taxon>
        <taxon>Agaricomycetes</taxon>
        <taxon>Agaricomycetidae</taxon>
        <taxon>Agaricales</taxon>
        <taxon>Marasmiineae</taxon>
        <taxon>Omphalotaceae</taxon>
        <taxon>Marasmiellus</taxon>
    </lineage>
</organism>
<dbReference type="PROSITE" id="PS50280">
    <property type="entry name" value="SET"/>
    <property type="match status" value="1"/>
</dbReference>
<accession>A0ABR1J8V4</accession>
<reference evidence="3 4" key="1">
    <citation type="submission" date="2024-01" db="EMBL/GenBank/DDBJ databases">
        <title>A draft genome for the cacao thread blight pathogen Marasmiellus scandens.</title>
        <authorList>
            <person name="Baruah I.K."/>
            <person name="Leung J."/>
            <person name="Bukari Y."/>
            <person name="Amoako-Attah I."/>
            <person name="Meinhardt L.W."/>
            <person name="Bailey B.A."/>
            <person name="Cohen S.P."/>
        </authorList>
    </citation>
    <scope>NUCLEOTIDE SEQUENCE [LARGE SCALE GENOMIC DNA]</scope>
    <source>
        <strain evidence="3 4">GH-19</strain>
    </source>
</reference>
<feature type="domain" description="SET" evidence="2">
    <location>
        <begin position="215"/>
        <end position="366"/>
    </location>
</feature>
<evidence type="ECO:0000313" key="4">
    <source>
        <dbReference type="Proteomes" id="UP001498398"/>
    </source>
</evidence>
<feature type="compositionally biased region" description="Polar residues" evidence="1">
    <location>
        <begin position="86"/>
        <end position="95"/>
    </location>
</feature>
<feature type="compositionally biased region" description="Polar residues" evidence="1">
    <location>
        <begin position="1"/>
        <end position="13"/>
    </location>
</feature>
<dbReference type="PANTHER" id="PTHR47332:SF4">
    <property type="entry name" value="SET DOMAIN-CONTAINING PROTEIN 5"/>
    <property type="match status" value="1"/>
</dbReference>
<dbReference type="InterPro" id="IPR053185">
    <property type="entry name" value="SET_domain_protein"/>
</dbReference>
<dbReference type="InterPro" id="IPR001214">
    <property type="entry name" value="SET_dom"/>
</dbReference>
<name>A0ABR1J8V4_9AGAR</name>
<evidence type="ECO:0000259" key="2">
    <source>
        <dbReference type="PROSITE" id="PS50280"/>
    </source>
</evidence>
<proteinExistence type="predicted"/>
<dbReference type="CDD" id="cd20071">
    <property type="entry name" value="SET_SMYD"/>
    <property type="match status" value="1"/>
</dbReference>
<comment type="caution">
    <text evidence="3">The sequence shown here is derived from an EMBL/GenBank/DDBJ whole genome shotgun (WGS) entry which is preliminary data.</text>
</comment>
<feature type="region of interest" description="Disordered" evidence="1">
    <location>
        <begin position="1"/>
        <end position="128"/>
    </location>
</feature>
<dbReference type="Proteomes" id="UP001498398">
    <property type="component" value="Unassembled WGS sequence"/>
</dbReference>
<dbReference type="Gene3D" id="2.170.270.10">
    <property type="entry name" value="SET domain"/>
    <property type="match status" value="1"/>
</dbReference>
<protein>
    <recommendedName>
        <fullName evidence="2">SET domain-containing protein</fullName>
    </recommendedName>
</protein>
<dbReference type="Pfam" id="PF00856">
    <property type="entry name" value="SET"/>
    <property type="match status" value="1"/>
</dbReference>